<reference evidence="1 2" key="1">
    <citation type="submission" date="2013-09" db="EMBL/GenBank/DDBJ databases">
        <title>Corchorus capsularis genome sequencing.</title>
        <authorList>
            <person name="Alam M."/>
            <person name="Haque M.S."/>
            <person name="Islam M.S."/>
            <person name="Emdad E.M."/>
            <person name="Islam M.M."/>
            <person name="Ahmed B."/>
            <person name="Halim A."/>
            <person name="Hossen Q.M.M."/>
            <person name="Hossain M.Z."/>
            <person name="Ahmed R."/>
            <person name="Khan M.M."/>
            <person name="Islam R."/>
            <person name="Rashid M.M."/>
            <person name="Khan S.A."/>
            <person name="Rahman M.S."/>
            <person name="Alam M."/>
        </authorList>
    </citation>
    <scope>NUCLEOTIDE SEQUENCE [LARGE SCALE GENOMIC DNA]</scope>
    <source>
        <strain evidence="2">cv. CVL-1</strain>
        <tissue evidence="1">Whole seedling</tissue>
    </source>
</reference>
<organism evidence="1 2">
    <name type="scientific">Corchorus capsularis</name>
    <name type="common">Jute</name>
    <dbReference type="NCBI Taxonomy" id="210143"/>
    <lineage>
        <taxon>Eukaryota</taxon>
        <taxon>Viridiplantae</taxon>
        <taxon>Streptophyta</taxon>
        <taxon>Embryophyta</taxon>
        <taxon>Tracheophyta</taxon>
        <taxon>Spermatophyta</taxon>
        <taxon>Magnoliopsida</taxon>
        <taxon>eudicotyledons</taxon>
        <taxon>Gunneridae</taxon>
        <taxon>Pentapetalae</taxon>
        <taxon>rosids</taxon>
        <taxon>malvids</taxon>
        <taxon>Malvales</taxon>
        <taxon>Malvaceae</taxon>
        <taxon>Grewioideae</taxon>
        <taxon>Apeibeae</taxon>
        <taxon>Corchorus</taxon>
    </lineage>
</organism>
<dbReference type="Gramene" id="OMO89921">
    <property type="protein sequence ID" value="OMO89921"/>
    <property type="gene ID" value="CCACVL1_07566"/>
</dbReference>
<dbReference type="EMBL" id="AWWV01008560">
    <property type="protein sequence ID" value="OMO89921.1"/>
    <property type="molecule type" value="Genomic_DNA"/>
</dbReference>
<accession>A0A1R3J513</accession>
<gene>
    <name evidence="1" type="ORF">CCACVL1_07566</name>
</gene>
<evidence type="ECO:0000313" key="2">
    <source>
        <dbReference type="Proteomes" id="UP000188268"/>
    </source>
</evidence>
<keyword evidence="2" id="KW-1185">Reference proteome</keyword>
<proteinExistence type="predicted"/>
<name>A0A1R3J513_COCAP</name>
<dbReference type="AlphaFoldDB" id="A0A1R3J513"/>
<evidence type="ECO:0000313" key="1">
    <source>
        <dbReference type="EMBL" id="OMO89921.1"/>
    </source>
</evidence>
<sequence length="36" mass="3875">MAIALSAKAPTMETLSMSPAVSLLVVLMKDELKRMP</sequence>
<comment type="caution">
    <text evidence="1">The sequence shown here is derived from an EMBL/GenBank/DDBJ whole genome shotgun (WGS) entry which is preliminary data.</text>
</comment>
<dbReference type="Proteomes" id="UP000188268">
    <property type="component" value="Unassembled WGS sequence"/>
</dbReference>
<protein>
    <submittedName>
        <fullName evidence="1">Uncharacterized protein</fullName>
    </submittedName>
</protein>